<comment type="caution">
    <text evidence="5">The sequence shown here is derived from an EMBL/GenBank/DDBJ whole genome shotgun (WGS) entry which is preliminary data.</text>
</comment>
<dbReference type="SMART" id="SM00338">
    <property type="entry name" value="BRLZ"/>
    <property type="match status" value="1"/>
</dbReference>
<comment type="subcellular location">
    <subcellularLocation>
        <location evidence="1">Nucleus</location>
    </subcellularLocation>
</comment>
<feature type="domain" description="BZIP" evidence="4">
    <location>
        <begin position="59"/>
        <end position="73"/>
    </location>
</feature>
<dbReference type="GO" id="GO:0090575">
    <property type="term" value="C:RNA polymerase II transcription regulator complex"/>
    <property type="evidence" value="ECO:0007669"/>
    <property type="project" value="TreeGrafter"/>
</dbReference>
<feature type="compositionally biased region" description="Polar residues" evidence="3">
    <location>
        <begin position="176"/>
        <end position="192"/>
    </location>
</feature>
<accession>A0AAW0RVN6</accession>
<evidence type="ECO:0000256" key="2">
    <source>
        <dbReference type="ARBA" id="ARBA00023242"/>
    </source>
</evidence>
<dbReference type="SUPFAM" id="SSF57959">
    <property type="entry name" value="Leucine zipper domain"/>
    <property type="match status" value="1"/>
</dbReference>
<dbReference type="Proteomes" id="UP001397290">
    <property type="component" value="Unassembled WGS sequence"/>
</dbReference>
<feature type="region of interest" description="Disordered" evidence="3">
    <location>
        <begin position="1"/>
        <end position="70"/>
    </location>
</feature>
<evidence type="ECO:0000313" key="5">
    <source>
        <dbReference type="EMBL" id="KAK8146302.1"/>
    </source>
</evidence>
<dbReference type="AlphaFoldDB" id="A0AAW0RVN6"/>
<dbReference type="InterPro" id="IPR046347">
    <property type="entry name" value="bZIP_sf"/>
</dbReference>
<keyword evidence="6" id="KW-1185">Reference proteome</keyword>
<keyword evidence="2" id="KW-0539">Nucleus</keyword>
<dbReference type="CDD" id="cd14688">
    <property type="entry name" value="bZIP_YAP"/>
    <property type="match status" value="1"/>
</dbReference>
<sequence length="358" mass="39191">MAAKKMSIDSKPKPRHESEDSAASTPEGEGNPVTPVATVPVQPKRKGGRKPLYATSEERKQRNRQAQAAFRERRTEYIKQLEAAIAVHEGNLDSLQTAHRNAADECLMLRYKNSLLERILLEKGIDVNAELQAKNGSPILGPTHMPQNMAQPPHFHKPIMNRVRKSVSSLAPKVKASNTAMAGVKTETSPQTRHMHSPIHTDSAFSSAMENVPSRTDSGSGARSQMPAILTGMSGQPLMDRRSGSVSSGGNLYATSTFHGHLDQLEHEYHHHRDMMQDSELDNGTHNEPFPHSFDGGDNIMVSATSATASHQVPASGPGFSSMSQLLEQNLDWDPFGLSASMNFPPQQLPFEHPGTMR</sequence>
<protein>
    <recommendedName>
        <fullName evidence="4">BZIP domain-containing protein</fullName>
    </recommendedName>
</protein>
<evidence type="ECO:0000313" key="6">
    <source>
        <dbReference type="Proteomes" id="UP001397290"/>
    </source>
</evidence>
<gene>
    <name evidence="5" type="ORF">G3M48_003290</name>
</gene>
<dbReference type="Gene3D" id="1.20.5.170">
    <property type="match status" value="1"/>
</dbReference>
<dbReference type="PROSITE" id="PS00036">
    <property type="entry name" value="BZIP_BASIC"/>
    <property type="match status" value="1"/>
</dbReference>
<dbReference type="InterPro" id="IPR050936">
    <property type="entry name" value="AP-1-like"/>
</dbReference>
<dbReference type="Pfam" id="PF00170">
    <property type="entry name" value="bZIP_1"/>
    <property type="match status" value="1"/>
</dbReference>
<feature type="compositionally biased region" description="Low complexity" evidence="3">
    <location>
        <begin position="32"/>
        <end position="42"/>
    </location>
</feature>
<name>A0AAW0RVN6_9HYPO</name>
<proteinExistence type="predicted"/>
<dbReference type="InterPro" id="IPR004827">
    <property type="entry name" value="bZIP"/>
</dbReference>
<evidence type="ECO:0000256" key="3">
    <source>
        <dbReference type="SAM" id="MobiDB-lite"/>
    </source>
</evidence>
<feature type="compositionally biased region" description="Basic and acidic residues" evidence="3">
    <location>
        <begin position="1"/>
        <end position="19"/>
    </location>
</feature>
<evidence type="ECO:0000259" key="4">
    <source>
        <dbReference type="PROSITE" id="PS00036"/>
    </source>
</evidence>
<feature type="region of interest" description="Disordered" evidence="3">
    <location>
        <begin position="172"/>
        <end position="198"/>
    </location>
</feature>
<dbReference type="PANTHER" id="PTHR40621">
    <property type="entry name" value="TRANSCRIPTION FACTOR KAPC-RELATED"/>
    <property type="match status" value="1"/>
</dbReference>
<evidence type="ECO:0000256" key="1">
    <source>
        <dbReference type="ARBA" id="ARBA00004123"/>
    </source>
</evidence>
<reference evidence="5 6" key="1">
    <citation type="submission" date="2020-02" db="EMBL/GenBank/DDBJ databases">
        <title>Comparative genomics of the hypocrealean fungal genus Beauvera.</title>
        <authorList>
            <person name="Showalter D.N."/>
            <person name="Bushley K.E."/>
            <person name="Rehner S.A."/>
        </authorList>
    </citation>
    <scope>NUCLEOTIDE SEQUENCE [LARGE SCALE GENOMIC DNA]</scope>
    <source>
        <strain evidence="5 6">ARSEF4384</strain>
    </source>
</reference>
<organism evidence="5 6">
    <name type="scientific">Beauveria asiatica</name>
    <dbReference type="NCBI Taxonomy" id="1069075"/>
    <lineage>
        <taxon>Eukaryota</taxon>
        <taxon>Fungi</taxon>
        <taxon>Dikarya</taxon>
        <taxon>Ascomycota</taxon>
        <taxon>Pezizomycotina</taxon>
        <taxon>Sordariomycetes</taxon>
        <taxon>Hypocreomycetidae</taxon>
        <taxon>Hypocreales</taxon>
        <taxon>Cordycipitaceae</taxon>
        <taxon>Beauveria</taxon>
    </lineage>
</organism>
<dbReference type="GO" id="GO:0000976">
    <property type="term" value="F:transcription cis-regulatory region binding"/>
    <property type="evidence" value="ECO:0007669"/>
    <property type="project" value="InterPro"/>
</dbReference>
<dbReference type="EMBL" id="JAAHCF010000219">
    <property type="protein sequence ID" value="KAK8146302.1"/>
    <property type="molecule type" value="Genomic_DNA"/>
</dbReference>
<dbReference type="GO" id="GO:0001228">
    <property type="term" value="F:DNA-binding transcription activator activity, RNA polymerase II-specific"/>
    <property type="evidence" value="ECO:0007669"/>
    <property type="project" value="TreeGrafter"/>
</dbReference>
<dbReference type="PANTHER" id="PTHR40621:SF9">
    <property type="entry name" value="MEAB PROTEIN"/>
    <property type="match status" value="1"/>
</dbReference>